<reference evidence="1" key="2">
    <citation type="submission" date="2020-06" db="EMBL/GenBank/DDBJ databases">
        <title>Helianthus annuus Genome sequencing and assembly Release 2.</title>
        <authorList>
            <person name="Gouzy J."/>
            <person name="Langlade N."/>
            <person name="Munos S."/>
        </authorList>
    </citation>
    <scope>NUCLEOTIDE SEQUENCE</scope>
    <source>
        <tissue evidence="1">Leaves</tissue>
    </source>
</reference>
<gene>
    <name evidence="1" type="ORF">HanXRQr2_Chr11g0475931</name>
</gene>
<reference evidence="1" key="1">
    <citation type="journal article" date="2017" name="Nature">
        <title>The sunflower genome provides insights into oil metabolism, flowering and Asterid evolution.</title>
        <authorList>
            <person name="Badouin H."/>
            <person name="Gouzy J."/>
            <person name="Grassa C.J."/>
            <person name="Murat F."/>
            <person name="Staton S.E."/>
            <person name="Cottret L."/>
            <person name="Lelandais-Briere C."/>
            <person name="Owens G.L."/>
            <person name="Carrere S."/>
            <person name="Mayjonade B."/>
            <person name="Legrand L."/>
            <person name="Gill N."/>
            <person name="Kane N.C."/>
            <person name="Bowers J.E."/>
            <person name="Hubner S."/>
            <person name="Bellec A."/>
            <person name="Berard A."/>
            <person name="Berges H."/>
            <person name="Blanchet N."/>
            <person name="Boniface M.C."/>
            <person name="Brunel D."/>
            <person name="Catrice O."/>
            <person name="Chaidir N."/>
            <person name="Claudel C."/>
            <person name="Donnadieu C."/>
            <person name="Faraut T."/>
            <person name="Fievet G."/>
            <person name="Helmstetter N."/>
            <person name="King M."/>
            <person name="Knapp S.J."/>
            <person name="Lai Z."/>
            <person name="Le Paslier M.C."/>
            <person name="Lippi Y."/>
            <person name="Lorenzon L."/>
            <person name="Mandel J.R."/>
            <person name="Marage G."/>
            <person name="Marchand G."/>
            <person name="Marquand E."/>
            <person name="Bret-Mestries E."/>
            <person name="Morien E."/>
            <person name="Nambeesan S."/>
            <person name="Nguyen T."/>
            <person name="Pegot-Espagnet P."/>
            <person name="Pouilly N."/>
            <person name="Raftis F."/>
            <person name="Sallet E."/>
            <person name="Schiex T."/>
            <person name="Thomas J."/>
            <person name="Vandecasteele C."/>
            <person name="Vares D."/>
            <person name="Vear F."/>
            <person name="Vautrin S."/>
            <person name="Crespi M."/>
            <person name="Mangin B."/>
            <person name="Burke J.M."/>
            <person name="Salse J."/>
            <person name="Munos S."/>
            <person name="Vincourt P."/>
            <person name="Rieseberg L.H."/>
            <person name="Langlade N.B."/>
        </authorList>
    </citation>
    <scope>NUCLEOTIDE SEQUENCE</scope>
    <source>
        <tissue evidence="1">Leaves</tissue>
    </source>
</reference>
<accession>A0A9K3MYR9</accession>
<proteinExistence type="predicted"/>
<name>A0A9K3MYR9_HELAN</name>
<evidence type="ECO:0000313" key="2">
    <source>
        <dbReference type="Proteomes" id="UP000215914"/>
    </source>
</evidence>
<evidence type="ECO:0000313" key="1">
    <source>
        <dbReference type="EMBL" id="KAF5780784.1"/>
    </source>
</evidence>
<comment type="caution">
    <text evidence="1">The sequence shown here is derived from an EMBL/GenBank/DDBJ whole genome shotgun (WGS) entry which is preliminary data.</text>
</comment>
<protein>
    <submittedName>
        <fullName evidence="1">Uncharacterized protein</fullName>
    </submittedName>
</protein>
<dbReference type="Gramene" id="mRNA:HanXRQr2_Chr11g0475931">
    <property type="protein sequence ID" value="CDS:HanXRQr2_Chr11g0475931.1"/>
    <property type="gene ID" value="HanXRQr2_Chr11g0475931"/>
</dbReference>
<dbReference type="AlphaFoldDB" id="A0A9K3MYR9"/>
<keyword evidence="2" id="KW-1185">Reference proteome</keyword>
<organism evidence="1 2">
    <name type="scientific">Helianthus annuus</name>
    <name type="common">Common sunflower</name>
    <dbReference type="NCBI Taxonomy" id="4232"/>
    <lineage>
        <taxon>Eukaryota</taxon>
        <taxon>Viridiplantae</taxon>
        <taxon>Streptophyta</taxon>
        <taxon>Embryophyta</taxon>
        <taxon>Tracheophyta</taxon>
        <taxon>Spermatophyta</taxon>
        <taxon>Magnoliopsida</taxon>
        <taxon>eudicotyledons</taxon>
        <taxon>Gunneridae</taxon>
        <taxon>Pentapetalae</taxon>
        <taxon>asterids</taxon>
        <taxon>campanulids</taxon>
        <taxon>Asterales</taxon>
        <taxon>Asteraceae</taxon>
        <taxon>Asteroideae</taxon>
        <taxon>Heliantheae alliance</taxon>
        <taxon>Heliantheae</taxon>
        <taxon>Helianthus</taxon>
    </lineage>
</organism>
<dbReference type="EMBL" id="MNCJ02000326">
    <property type="protein sequence ID" value="KAF5780784.1"/>
    <property type="molecule type" value="Genomic_DNA"/>
</dbReference>
<dbReference type="Proteomes" id="UP000215914">
    <property type="component" value="Unassembled WGS sequence"/>
</dbReference>
<sequence length="85" mass="9816">MYIYRNIRILLKYLPKRARARLLFSKYSYTSNNSFPSMQHPKSFTRFGCCKADIMPISVTNSRLPCFDLEDNCLTAISEPSVSTP</sequence>